<sequence>MNKLWHEWKNSLNTHYVKKGKAPFEKYGKIMLPQWDKFVKFKTSPKEMAKIKKMSDLAKRNNWHHCLGFIVEERGGSMRNVGVPVPMEDREEWSKNWLKTRTPKNTDKGEVVLQNPKLQQIADNIQCLASERTNGTLGTALGNLEHSRRVRRVSSKLSWKEGFKKDESSYKKHDAYKGILREEGRQLFRNEMMEFCISQGILPKPGESSNISDPGYPFDDILVDTPCRLHVPIGRAGKTIEATRGMDILSRTYYDSTSNDYAKVQPQILNEGFETTRYDEDPSPTKEEVYAPKDDDNGNDKSKVCIVQRSHNSKSENKQNKKWMWVQLLQSKRRGTTGNDEEVASAYILAGNVFSGYYTCEFLIVDGRYRINPKDLPRIVHRTSFDDEGIRNILCHFIDRECCHRDGMFLDPKVT</sequence>
<feature type="region of interest" description="Disordered" evidence="1">
    <location>
        <begin position="273"/>
        <end position="301"/>
    </location>
</feature>
<evidence type="ECO:0000313" key="2">
    <source>
        <dbReference type="EnsemblPlants" id="OPUNC12G06640.1"/>
    </source>
</evidence>
<dbReference type="AlphaFoldDB" id="A0A0E0MKZ7"/>
<reference evidence="2" key="1">
    <citation type="submission" date="2015-04" db="UniProtKB">
        <authorList>
            <consortium name="EnsemblPlants"/>
        </authorList>
    </citation>
    <scope>IDENTIFICATION</scope>
</reference>
<dbReference type="Proteomes" id="UP000026962">
    <property type="component" value="Chromosome 12"/>
</dbReference>
<dbReference type="Gramene" id="OPUNC12G06640.1">
    <property type="protein sequence ID" value="OPUNC12G06640.1"/>
    <property type="gene ID" value="OPUNC12G06640"/>
</dbReference>
<proteinExistence type="predicted"/>
<dbReference type="HOGENOM" id="CLU_662905_0_0_1"/>
<reference evidence="2" key="2">
    <citation type="submission" date="2018-05" db="EMBL/GenBank/DDBJ databases">
        <title>OpunRS2 (Oryza punctata Reference Sequence Version 2).</title>
        <authorList>
            <person name="Zhang J."/>
            <person name="Kudrna D."/>
            <person name="Lee S."/>
            <person name="Talag J."/>
            <person name="Welchert J."/>
            <person name="Wing R.A."/>
        </authorList>
    </citation>
    <scope>NUCLEOTIDE SEQUENCE [LARGE SCALE GENOMIC DNA]</scope>
</reference>
<dbReference type="PANTHER" id="PTHR33018">
    <property type="entry name" value="OS10G0338966 PROTEIN-RELATED"/>
    <property type="match status" value="1"/>
</dbReference>
<evidence type="ECO:0000313" key="3">
    <source>
        <dbReference type="Proteomes" id="UP000026962"/>
    </source>
</evidence>
<evidence type="ECO:0000256" key="1">
    <source>
        <dbReference type="SAM" id="MobiDB-lite"/>
    </source>
</evidence>
<protein>
    <submittedName>
        <fullName evidence="2">Uncharacterized protein</fullName>
    </submittedName>
</protein>
<name>A0A0E0MKZ7_ORYPU</name>
<feature type="compositionally biased region" description="Basic and acidic residues" evidence="1">
    <location>
        <begin position="274"/>
        <end position="301"/>
    </location>
</feature>
<organism evidence="2">
    <name type="scientific">Oryza punctata</name>
    <name type="common">Red rice</name>
    <dbReference type="NCBI Taxonomy" id="4537"/>
    <lineage>
        <taxon>Eukaryota</taxon>
        <taxon>Viridiplantae</taxon>
        <taxon>Streptophyta</taxon>
        <taxon>Embryophyta</taxon>
        <taxon>Tracheophyta</taxon>
        <taxon>Spermatophyta</taxon>
        <taxon>Magnoliopsida</taxon>
        <taxon>Liliopsida</taxon>
        <taxon>Poales</taxon>
        <taxon>Poaceae</taxon>
        <taxon>BOP clade</taxon>
        <taxon>Oryzoideae</taxon>
        <taxon>Oryzeae</taxon>
        <taxon>Oryzinae</taxon>
        <taxon>Oryza</taxon>
    </lineage>
</organism>
<dbReference type="EnsemblPlants" id="OPUNC12G06640.1">
    <property type="protein sequence ID" value="OPUNC12G06640.1"/>
    <property type="gene ID" value="OPUNC12G06640"/>
</dbReference>
<dbReference type="OMA" id="RECCHRD"/>
<accession>A0A0E0MKZ7</accession>
<dbReference type="PANTHER" id="PTHR33018:SF19">
    <property type="entry name" value="OS12G0558775 PROTEIN"/>
    <property type="match status" value="1"/>
</dbReference>
<keyword evidence="3" id="KW-1185">Reference proteome</keyword>